<evidence type="ECO:0000256" key="1">
    <source>
        <dbReference type="SAM" id="SignalP"/>
    </source>
</evidence>
<comment type="caution">
    <text evidence="2">The sequence shown here is derived from an EMBL/GenBank/DDBJ whole genome shotgun (WGS) entry which is preliminary data.</text>
</comment>
<organism evidence="2 3">
    <name type="scientific">Kineosphaera limosa NBRC 100340</name>
    <dbReference type="NCBI Taxonomy" id="1184609"/>
    <lineage>
        <taxon>Bacteria</taxon>
        <taxon>Bacillati</taxon>
        <taxon>Actinomycetota</taxon>
        <taxon>Actinomycetes</taxon>
        <taxon>Micrococcales</taxon>
        <taxon>Dermatophilaceae</taxon>
        <taxon>Kineosphaera</taxon>
    </lineage>
</organism>
<dbReference type="RefSeq" id="WP_006592075.1">
    <property type="nucleotide sequence ID" value="NZ_BAHD01000022.1"/>
</dbReference>
<dbReference type="Gene3D" id="2.115.10.10">
    <property type="entry name" value="Tachylectin 2"/>
    <property type="match status" value="1"/>
</dbReference>
<protein>
    <submittedName>
        <fullName evidence="2">Uncharacterized protein</fullName>
    </submittedName>
</protein>
<dbReference type="OrthoDB" id="3304767at2"/>
<keyword evidence="3" id="KW-1185">Reference proteome</keyword>
<feature type="signal peptide" evidence="1">
    <location>
        <begin position="1"/>
        <end position="29"/>
    </location>
</feature>
<dbReference type="EMBL" id="BAHD01000022">
    <property type="protein sequence ID" value="GAB95543.1"/>
    <property type="molecule type" value="Genomic_DNA"/>
</dbReference>
<dbReference type="eggNOG" id="ENOG50329AY">
    <property type="taxonomic scope" value="Bacteria"/>
</dbReference>
<dbReference type="Proteomes" id="UP000008366">
    <property type="component" value="Unassembled WGS sequence"/>
</dbReference>
<name>K6VH61_9MICO</name>
<keyword evidence="1" id="KW-0732">Signal</keyword>
<proteinExistence type="predicted"/>
<evidence type="ECO:0000313" key="3">
    <source>
        <dbReference type="Proteomes" id="UP000008366"/>
    </source>
</evidence>
<dbReference type="STRING" id="1184609.KILIM_022_00280"/>
<evidence type="ECO:0000313" key="2">
    <source>
        <dbReference type="EMBL" id="GAB95543.1"/>
    </source>
</evidence>
<feature type="chain" id="PRO_5003895406" evidence="1">
    <location>
        <begin position="30"/>
        <end position="314"/>
    </location>
</feature>
<accession>K6VH61</accession>
<dbReference type="AlphaFoldDB" id="K6VH61"/>
<sequence>MSRLSFTRPLCAAVVATLGITALSGVAVATPAANSPALIAPLAAATASTASTVSAASIPSTCRAAVTIVRPDTTLAMGVVQGTKPTVYSTGHQLGYEPTAIAFLGNTKSAGDRVSVDRFLAVDGSGRLHRLTATTRTTEGSASTAVDDTVVATGWGSVRLMVATGPYLYAVTEAGALRRYAISADYRVEPAGVVATSGWGGVRSLAYGGWWKLPGDDVGEDLVAITGSGALTAYVVPRKSPQNVTRRTLASSGWGNYRHVAAGECSTGEGRSLAAVTPSGQVHAFLDADGNDQSGRDIRSTGRVASGWRGLVAD</sequence>
<gene>
    <name evidence="2" type="ORF">KILIM_022_00280</name>
</gene>
<reference evidence="2 3" key="1">
    <citation type="submission" date="2012-08" db="EMBL/GenBank/DDBJ databases">
        <title>Whole genome shotgun sequence of Kineosphaera limosa NBRC 100340.</title>
        <authorList>
            <person name="Yoshida I."/>
            <person name="Isaki S."/>
            <person name="Hosoyama A."/>
            <person name="Tsuchikane K."/>
            <person name="Katsumata H."/>
            <person name="Ando Y."/>
            <person name="Ohji S."/>
            <person name="Hamada M."/>
            <person name="Tamura T."/>
            <person name="Yamazoe A."/>
            <person name="Yamazaki S."/>
            <person name="Fujita N."/>
        </authorList>
    </citation>
    <scope>NUCLEOTIDE SEQUENCE [LARGE SCALE GENOMIC DNA]</scope>
    <source>
        <strain evidence="2 3">NBRC 100340</strain>
    </source>
</reference>